<reference evidence="2 3" key="1">
    <citation type="submission" date="2020-02" db="EMBL/GenBank/DDBJ databases">
        <title>Whole-genome analyses of novel actinobacteria.</title>
        <authorList>
            <person name="Sahin N."/>
        </authorList>
    </citation>
    <scope>NUCLEOTIDE SEQUENCE [LARGE SCALE GENOMIC DNA]</scope>
    <source>
        <strain evidence="2 3">A7024</strain>
    </source>
</reference>
<dbReference type="AlphaFoldDB" id="A0A6G4TS37"/>
<feature type="transmembrane region" description="Helical" evidence="1">
    <location>
        <begin position="162"/>
        <end position="181"/>
    </location>
</feature>
<dbReference type="Proteomes" id="UP000481583">
    <property type="component" value="Unassembled WGS sequence"/>
</dbReference>
<keyword evidence="3" id="KW-1185">Reference proteome</keyword>
<name>A0A6G4TS37_9ACTN</name>
<feature type="transmembrane region" description="Helical" evidence="1">
    <location>
        <begin position="133"/>
        <end position="150"/>
    </location>
</feature>
<feature type="transmembrane region" description="Helical" evidence="1">
    <location>
        <begin position="87"/>
        <end position="113"/>
    </location>
</feature>
<feature type="transmembrane region" description="Helical" evidence="1">
    <location>
        <begin position="187"/>
        <end position="204"/>
    </location>
</feature>
<evidence type="ECO:0008006" key="4">
    <source>
        <dbReference type="Google" id="ProtNLM"/>
    </source>
</evidence>
<organism evidence="2 3">
    <name type="scientific">Streptomyces coryli</name>
    <dbReference type="NCBI Taxonomy" id="1128680"/>
    <lineage>
        <taxon>Bacteria</taxon>
        <taxon>Bacillati</taxon>
        <taxon>Actinomycetota</taxon>
        <taxon>Actinomycetes</taxon>
        <taxon>Kitasatosporales</taxon>
        <taxon>Streptomycetaceae</taxon>
        <taxon>Streptomyces</taxon>
    </lineage>
</organism>
<proteinExistence type="predicted"/>
<feature type="transmembrane region" description="Helical" evidence="1">
    <location>
        <begin position="51"/>
        <end position="75"/>
    </location>
</feature>
<keyword evidence="1" id="KW-0472">Membrane</keyword>
<evidence type="ECO:0000256" key="1">
    <source>
        <dbReference type="SAM" id="Phobius"/>
    </source>
</evidence>
<protein>
    <recommendedName>
        <fullName evidence="4">DUF4386 domain-containing protein</fullName>
    </recommendedName>
</protein>
<dbReference type="RefSeq" id="WP_165230431.1">
    <property type="nucleotide sequence ID" value="NZ_JAAKZV010000003.1"/>
</dbReference>
<keyword evidence="1" id="KW-0812">Transmembrane</keyword>
<evidence type="ECO:0000313" key="2">
    <source>
        <dbReference type="EMBL" id="NGN62664.1"/>
    </source>
</evidence>
<comment type="caution">
    <text evidence="2">The sequence shown here is derived from an EMBL/GenBank/DDBJ whole genome shotgun (WGS) entry which is preliminary data.</text>
</comment>
<dbReference type="EMBL" id="JAAKZV010000003">
    <property type="protein sequence ID" value="NGN62664.1"/>
    <property type="molecule type" value="Genomic_DNA"/>
</dbReference>
<sequence>MNATAATPRVAGYTHAAGWLAGIAIAWGATPELGDSHTEIATAYADHSAQAIAQAVLVHGLAPAGLAVVAAGLLGRARRAGNRTARIAGWSGLAAAALAAVQLVLELIAISGADSAAPGTTAALWETVQRVDGLKMFALAALAVAACLAARGRQLLRRWEVVVGWTLAAAITLSGIGYLLLSTALAPAAYLSLPLLLVWVVVLGRRQDIAS</sequence>
<accession>A0A6G4TS37</accession>
<keyword evidence="1" id="KW-1133">Transmembrane helix</keyword>
<gene>
    <name evidence="2" type="ORF">G5C51_01935</name>
</gene>
<evidence type="ECO:0000313" key="3">
    <source>
        <dbReference type="Proteomes" id="UP000481583"/>
    </source>
</evidence>